<name>A0A834VYY5_9FABA</name>
<dbReference type="EMBL" id="JAAIUW010000013">
    <property type="protein sequence ID" value="KAF7802537.1"/>
    <property type="molecule type" value="Genomic_DNA"/>
</dbReference>
<evidence type="ECO:0000313" key="1">
    <source>
        <dbReference type="EMBL" id="KAF7802537.1"/>
    </source>
</evidence>
<evidence type="ECO:0000313" key="2">
    <source>
        <dbReference type="Proteomes" id="UP000634136"/>
    </source>
</evidence>
<dbReference type="Proteomes" id="UP000634136">
    <property type="component" value="Unassembled WGS sequence"/>
</dbReference>
<sequence length="399" mass="42902">MEKMDAVLRPPPKPPEFLSGSLPPLLPSHHHLCSFKPSRTKNPIPSHKHIPSSLLLSFQNNKSVMRLKTHCFPASNSTGALADRSGAFSDDVTTLRPSRSTSFHASSCAMTSSPPNPLSPPPALPMSCFAFLALQAIPAAALPSHPWSQMATRAAMAFLPMTTPSRVFLASFSTAVAPSLHPPSSKVPTPLSCSAVMLSLSVAGSILLGFPLRPHKSATILFLFFSKPSSAATQSFSNTAMKSLLRLKKTTFKDKMFKAISMNPTPDQVSSWFNTSIILPCLPPSLTHTLASRTSTVKDEVAKVISGELLLSSSASSLPVYSLPSNEALIVGFLDMAQHLSDPDPVQHCCYRLFDVSIPQISLIWNLNYPSDATSSNDRTTVASSKDILLFALNPPDPQ</sequence>
<proteinExistence type="predicted"/>
<protein>
    <submittedName>
        <fullName evidence="1">Uncharacterized protein</fullName>
    </submittedName>
</protein>
<organism evidence="1 2">
    <name type="scientific">Senna tora</name>
    <dbReference type="NCBI Taxonomy" id="362788"/>
    <lineage>
        <taxon>Eukaryota</taxon>
        <taxon>Viridiplantae</taxon>
        <taxon>Streptophyta</taxon>
        <taxon>Embryophyta</taxon>
        <taxon>Tracheophyta</taxon>
        <taxon>Spermatophyta</taxon>
        <taxon>Magnoliopsida</taxon>
        <taxon>eudicotyledons</taxon>
        <taxon>Gunneridae</taxon>
        <taxon>Pentapetalae</taxon>
        <taxon>rosids</taxon>
        <taxon>fabids</taxon>
        <taxon>Fabales</taxon>
        <taxon>Fabaceae</taxon>
        <taxon>Caesalpinioideae</taxon>
        <taxon>Cassia clade</taxon>
        <taxon>Senna</taxon>
    </lineage>
</organism>
<dbReference type="AlphaFoldDB" id="A0A834VYY5"/>
<comment type="caution">
    <text evidence="1">The sequence shown here is derived from an EMBL/GenBank/DDBJ whole genome shotgun (WGS) entry which is preliminary data.</text>
</comment>
<keyword evidence="2" id="KW-1185">Reference proteome</keyword>
<reference evidence="1" key="1">
    <citation type="submission" date="2020-09" db="EMBL/GenBank/DDBJ databases">
        <title>Genome-Enabled Discovery of Anthraquinone Biosynthesis in Senna tora.</title>
        <authorList>
            <person name="Kang S.-H."/>
            <person name="Pandey R.P."/>
            <person name="Lee C.-M."/>
            <person name="Sim J.-S."/>
            <person name="Jeong J.-T."/>
            <person name="Choi B.-S."/>
            <person name="Jung M."/>
            <person name="Ginzburg D."/>
            <person name="Zhao K."/>
            <person name="Won S.Y."/>
            <person name="Oh T.-J."/>
            <person name="Yu Y."/>
            <person name="Kim N.-H."/>
            <person name="Lee O.R."/>
            <person name="Lee T.-H."/>
            <person name="Bashyal P."/>
            <person name="Kim T.-S."/>
            <person name="Lee W.-H."/>
            <person name="Kawkins C."/>
            <person name="Kim C.-K."/>
            <person name="Kim J.S."/>
            <person name="Ahn B.O."/>
            <person name="Rhee S.Y."/>
            <person name="Sohng J.K."/>
        </authorList>
    </citation>
    <scope>NUCLEOTIDE SEQUENCE</scope>
    <source>
        <tissue evidence="1">Leaf</tissue>
    </source>
</reference>
<gene>
    <name evidence="1" type="ORF">G2W53_041648</name>
</gene>
<accession>A0A834VYY5</accession>